<protein>
    <submittedName>
        <fullName evidence="1">Uncharacterized protein</fullName>
    </submittedName>
</protein>
<reference evidence="2" key="1">
    <citation type="journal article" date="2010" name="Nat. Biotechnol.">
        <title>Draft genome sequence of the oilseed species Ricinus communis.</title>
        <authorList>
            <person name="Chan A.P."/>
            <person name="Crabtree J."/>
            <person name="Zhao Q."/>
            <person name="Lorenzi H."/>
            <person name="Orvis J."/>
            <person name="Puiu D."/>
            <person name="Melake-Berhan A."/>
            <person name="Jones K.M."/>
            <person name="Redman J."/>
            <person name="Chen G."/>
            <person name="Cahoon E.B."/>
            <person name="Gedil M."/>
            <person name="Stanke M."/>
            <person name="Haas B.J."/>
            <person name="Wortman J.R."/>
            <person name="Fraser-Liggett C.M."/>
            <person name="Ravel J."/>
            <person name="Rabinowicz P.D."/>
        </authorList>
    </citation>
    <scope>NUCLEOTIDE SEQUENCE [LARGE SCALE GENOMIC DNA]</scope>
    <source>
        <strain evidence="2">cv. Hale</strain>
    </source>
</reference>
<name>B9TNT8_RICCO</name>
<evidence type="ECO:0000313" key="2">
    <source>
        <dbReference type="Proteomes" id="UP000008311"/>
    </source>
</evidence>
<dbReference type="AlphaFoldDB" id="B9TNT8"/>
<dbReference type="EMBL" id="EQ993568">
    <property type="protein sequence ID" value="EEF22476.1"/>
    <property type="molecule type" value="Genomic_DNA"/>
</dbReference>
<keyword evidence="2" id="KW-1185">Reference proteome</keyword>
<evidence type="ECO:0000313" key="1">
    <source>
        <dbReference type="EMBL" id="EEF22476.1"/>
    </source>
</evidence>
<accession>B9TNT8</accession>
<gene>
    <name evidence="1" type="ORF">RCOM_2072830</name>
</gene>
<feature type="non-terminal residue" evidence="1">
    <location>
        <position position="237"/>
    </location>
</feature>
<dbReference type="Proteomes" id="UP000008311">
    <property type="component" value="Unassembled WGS sequence"/>
</dbReference>
<dbReference type="InParanoid" id="B9TNT8"/>
<sequence>MGAIGIGTTKGNGSFLIFASYEDGRAAKKSLLRRKYNERTIYTMLAGIPDKNGKIVMGYAPASDKNDPVAYANAISKHTGLPTTTKLSDLSDAQLDGVMDAMEIKEGFNGQKSTRKERLIPTTSVTVSDGALPKPNVPARVTIGDKTYDKVTDERGQLPPIAHVTPGQNVKIELPTLEGMWKKELEFVTGTVSSAYVLFQDLTSFLGRTAPKKPPAKPAQTQRTPIRYIVKKGDTLG</sequence>
<proteinExistence type="predicted"/>
<organism evidence="1 2">
    <name type="scientific">Ricinus communis</name>
    <name type="common">Castor bean</name>
    <dbReference type="NCBI Taxonomy" id="3988"/>
    <lineage>
        <taxon>Eukaryota</taxon>
        <taxon>Viridiplantae</taxon>
        <taxon>Streptophyta</taxon>
        <taxon>Embryophyta</taxon>
        <taxon>Tracheophyta</taxon>
        <taxon>Spermatophyta</taxon>
        <taxon>Magnoliopsida</taxon>
        <taxon>eudicotyledons</taxon>
        <taxon>Gunneridae</taxon>
        <taxon>Pentapetalae</taxon>
        <taxon>rosids</taxon>
        <taxon>fabids</taxon>
        <taxon>Malpighiales</taxon>
        <taxon>Euphorbiaceae</taxon>
        <taxon>Acalyphoideae</taxon>
        <taxon>Acalypheae</taxon>
        <taxon>Ricinus</taxon>
    </lineage>
</organism>